<dbReference type="PROSITE" id="PS00107">
    <property type="entry name" value="PROTEIN_KINASE_ATP"/>
    <property type="match status" value="1"/>
</dbReference>
<evidence type="ECO:0000256" key="7">
    <source>
        <dbReference type="ARBA" id="ARBA00051245"/>
    </source>
</evidence>
<dbReference type="InterPro" id="IPR036770">
    <property type="entry name" value="Ankyrin_rpt-contain_sf"/>
</dbReference>
<dbReference type="PROSITE" id="PS50011">
    <property type="entry name" value="PROTEIN_KINASE_DOM"/>
    <property type="match status" value="1"/>
</dbReference>
<dbReference type="PROSITE" id="PS50001">
    <property type="entry name" value="SH2"/>
    <property type="match status" value="2"/>
</dbReference>
<evidence type="ECO:0000256" key="10">
    <source>
        <dbReference type="PROSITE-ProRule" id="PRU10141"/>
    </source>
</evidence>
<dbReference type="InterPro" id="IPR000980">
    <property type="entry name" value="SH2"/>
</dbReference>
<feature type="region of interest" description="Disordered" evidence="12">
    <location>
        <begin position="442"/>
        <end position="499"/>
    </location>
</feature>
<dbReference type="EMBL" id="NIVC01001501">
    <property type="protein sequence ID" value="PAA67208.1"/>
    <property type="molecule type" value="Genomic_DNA"/>
</dbReference>
<reference evidence="15 16" key="1">
    <citation type="submission" date="2017-06" db="EMBL/GenBank/DDBJ databases">
        <title>A platform for efficient transgenesis in Macrostomum lignano, a flatworm model organism for stem cell research.</title>
        <authorList>
            <person name="Berezikov E."/>
        </authorList>
    </citation>
    <scope>NUCLEOTIDE SEQUENCE [LARGE SCALE GENOMIC DNA]</scope>
    <source>
        <strain evidence="15">DV1</strain>
        <tissue evidence="15">Whole organism</tissue>
    </source>
</reference>
<keyword evidence="4 11" id="KW-0418">Kinase</keyword>
<dbReference type="PANTHER" id="PTHR24418">
    <property type="entry name" value="TYROSINE-PROTEIN KINASE"/>
    <property type="match status" value="1"/>
</dbReference>
<dbReference type="InterPro" id="IPR020635">
    <property type="entry name" value="Tyr_kinase_cat_dom"/>
</dbReference>
<evidence type="ECO:0000256" key="3">
    <source>
        <dbReference type="ARBA" id="ARBA00022741"/>
    </source>
</evidence>
<feature type="domain" description="SH2" evidence="13">
    <location>
        <begin position="316"/>
        <end position="418"/>
    </location>
</feature>
<dbReference type="Pfam" id="PF07714">
    <property type="entry name" value="PK_Tyr_Ser-Thr"/>
    <property type="match status" value="1"/>
</dbReference>
<evidence type="ECO:0000256" key="4">
    <source>
        <dbReference type="ARBA" id="ARBA00022777"/>
    </source>
</evidence>
<comment type="catalytic activity">
    <reaction evidence="7 11">
        <text>L-tyrosyl-[protein] + ATP = O-phospho-L-tyrosyl-[protein] + ADP + H(+)</text>
        <dbReference type="Rhea" id="RHEA:10596"/>
        <dbReference type="Rhea" id="RHEA-COMP:10136"/>
        <dbReference type="Rhea" id="RHEA-COMP:20101"/>
        <dbReference type="ChEBI" id="CHEBI:15378"/>
        <dbReference type="ChEBI" id="CHEBI:30616"/>
        <dbReference type="ChEBI" id="CHEBI:46858"/>
        <dbReference type="ChEBI" id="CHEBI:61978"/>
        <dbReference type="ChEBI" id="CHEBI:456216"/>
        <dbReference type="EC" id="2.7.10.2"/>
    </reaction>
</comment>
<dbReference type="Pfam" id="PF12796">
    <property type="entry name" value="Ank_2"/>
    <property type="match status" value="1"/>
</dbReference>
<dbReference type="CDD" id="cd00173">
    <property type="entry name" value="SH2"/>
    <property type="match status" value="1"/>
</dbReference>
<evidence type="ECO:0000259" key="14">
    <source>
        <dbReference type="PROSITE" id="PS50011"/>
    </source>
</evidence>
<keyword evidence="1" id="KW-0597">Phosphoprotein</keyword>
<proteinExistence type="inferred from homology"/>
<evidence type="ECO:0000259" key="13">
    <source>
        <dbReference type="PROSITE" id="PS50001"/>
    </source>
</evidence>
<dbReference type="SMART" id="SM00219">
    <property type="entry name" value="TyrKc"/>
    <property type="match status" value="1"/>
</dbReference>
<protein>
    <recommendedName>
        <fullName evidence="11">Tyrosine-protein kinase</fullName>
        <ecNumber evidence="11">2.7.10.2</ecNumber>
    </recommendedName>
</protein>
<dbReference type="Gene3D" id="3.30.505.10">
    <property type="entry name" value="SH2 domain"/>
    <property type="match status" value="2"/>
</dbReference>
<evidence type="ECO:0000256" key="5">
    <source>
        <dbReference type="ARBA" id="ARBA00022840"/>
    </source>
</evidence>
<dbReference type="STRING" id="282301.A0A267F0E2"/>
<evidence type="ECO:0000313" key="15">
    <source>
        <dbReference type="EMBL" id="PAA67208.1"/>
    </source>
</evidence>
<dbReference type="AlphaFoldDB" id="A0A267F0E2"/>
<dbReference type="Gene3D" id="1.25.40.20">
    <property type="entry name" value="Ankyrin repeat-containing domain"/>
    <property type="match status" value="1"/>
</dbReference>
<dbReference type="CDD" id="cd00192">
    <property type="entry name" value="PTKc"/>
    <property type="match status" value="1"/>
</dbReference>
<feature type="domain" description="SH2" evidence="13">
    <location>
        <begin position="34"/>
        <end position="125"/>
    </location>
</feature>
<dbReference type="SMART" id="SM00248">
    <property type="entry name" value="ANK"/>
    <property type="match status" value="4"/>
</dbReference>
<gene>
    <name evidence="15" type="ORF">BOX15_Mlig024201g1</name>
</gene>
<evidence type="ECO:0000256" key="2">
    <source>
        <dbReference type="ARBA" id="ARBA00022679"/>
    </source>
</evidence>
<sequence length="787" mass="85472">MHQHHSGGSAGSGGGSGQQQYQQQQQSRGDLSRWFHGEVGREETERRLKAQGGLGTFLVRYSHSTNKFVLSVLCDSASYHYPIDELPDGFYQVHGTSAKYLGIDLLVSEFRRTDNSIVCQLSRPVIAQPPPPAITVYGSTNALHLAARRANMAEVRRVLMQLQSGGTCDPLMLNEKSSDNGATPLIEAAKTGSNDVVKLLLEAGAETGLRDCAGFTALHRAVQRSFAHVAETLLKLGRASPQVRCPFSGNTPLHEAAVLGHADCVNTLLRFHAAPHPRNCDGELPYELALRFGFAELAEAMANYRCPSPLTCLVDWFHSDLSKQDTEAALRRHRDPPDDGTFLLRRSSAGDRKLVLCVTCRGQTLKYAVEVSGGAYPGVPAQEAWFISGGPLHQSPAHLVEHLIRFADGIPCRLKWAVSPESKLIDVERLAPRGVERAERDIVRLDGAGGGGGGSNSRRSSTRRSGGSGGAASESSGGSGERAASGKSKSGGSGAGGSAAAAGGGGDLPLIPANQVILLARLGEGEFGEVFSGRLTRGDSAVQEVAVKVLASAQTRLDFVKEAAVMAKLAHPSIVRVLGLCENKRLMMLLELCPLGSLLDYIRQPARQAALTDCQEPLYRWALQVAEGMQYLEQRGCIHRDLAARNVLLADEGRAKISDFGLSRAVGADTDYYRATQRGKWPIKWYAPEAIYYRLFSSASDVWSFGVCLWELYSLGEPPWGDLDGVEVLKQIEEGCRLPQPRLAASDLYNLMQQCWAYKPEDRPSFDRLQAWFQHVTTNVYENLPPE</sequence>
<dbReference type="Gene3D" id="1.10.510.10">
    <property type="entry name" value="Transferase(Phosphotransferase) domain 1"/>
    <property type="match status" value="1"/>
</dbReference>
<comment type="similarity">
    <text evidence="11">Belongs to the protein kinase superfamily. Tyr protein kinase family.</text>
</comment>
<feature type="repeat" description="ANK" evidence="8">
    <location>
        <begin position="248"/>
        <end position="280"/>
    </location>
</feature>
<keyword evidence="8" id="KW-0040">ANK repeat</keyword>
<keyword evidence="2 11" id="KW-0808">Transferase</keyword>
<evidence type="ECO:0000256" key="12">
    <source>
        <dbReference type="SAM" id="MobiDB-lite"/>
    </source>
</evidence>
<dbReference type="PROSITE" id="PS50297">
    <property type="entry name" value="ANK_REP_REGION"/>
    <property type="match status" value="2"/>
</dbReference>
<feature type="region of interest" description="Disordered" evidence="12">
    <location>
        <begin position="1"/>
        <end position="32"/>
    </location>
</feature>
<dbReference type="OrthoDB" id="67310at2759"/>
<dbReference type="PROSITE" id="PS50088">
    <property type="entry name" value="ANK_REPEAT"/>
    <property type="match status" value="2"/>
</dbReference>
<dbReference type="GO" id="GO:0007165">
    <property type="term" value="P:signal transduction"/>
    <property type="evidence" value="ECO:0007669"/>
    <property type="project" value="UniProtKB-ARBA"/>
</dbReference>
<evidence type="ECO:0000256" key="8">
    <source>
        <dbReference type="PROSITE-ProRule" id="PRU00023"/>
    </source>
</evidence>
<accession>A0A267F0E2</accession>
<dbReference type="SUPFAM" id="SSF55550">
    <property type="entry name" value="SH2 domain"/>
    <property type="match status" value="2"/>
</dbReference>
<comment type="caution">
    <text evidence="15">The sequence shown here is derived from an EMBL/GenBank/DDBJ whole genome shotgun (WGS) entry which is preliminary data.</text>
</comment>
<name>A0A267F0E2_9PLAT</name>
<evidence type="ECO:0000256" key="9">
    <source>
        <dbReference type="PROSITE-ProRule" id="PRU00191"/>
    </source>
</evidence>
<dbReference type="EC" id="2.7.10.2" evidence="11"/>
<evidence type="ECO:0000256" key="1">
    <source>
        <dbReference type="ARBA" id="ARBA00022553"/>
    </source>
</evidence>
<keyword evidence="6 11" id="KW-0829">Tyrosine-protein kinase</keyword>
<dbReference type="Pfam" id="PF00017">
    <property type="entry name" value="SH2"/>
    <property type="match status" value="2"/>
</dbReference>
<dbReference type="PROSITE" id="PS00109">
    <property type="entry name" value="PROTEIN_KINASE_TYR"/>
    <property type="match status" value="1"/>
</dbReference>
<dbReference type="InterPro" id="IPR001245">
    <property type="entry name" value="Ser-Thr/Tyr_kinase_cat_dom"/>
</dbReference>
<dbReference type="SMART" id="SM00252">
    <property type="entry name" value="SH2"/>
    <property type="match status" value="2"/>
</dbReference>
<evidence type="ECO:0000256" key="6">
    <source>
        <dbReference type="ARBA" id="ARBA00023137"/>
    </source>
</evidence>
<dbReference type="GO" id="GO:0004715">
    <property type="term" value="F:non-membrane spanning protein tyrosine kinase activity"/>
    <property type="evidence" value="ECO:0007669"/>
    <property type="project" value="UniProtKB-EC"/>
</dbReference>
<dbReference type="InterPro" id="IPR050198">
    <property type="entry name" value="Non-receptor_tyrosine_kinases"/>
</dbReference>
<keyword evidence="16" id="KW-1185">Reference proteome</keyword>
<evidence type="ECO:0000256" key="11">
    <source>
        <dbReference type="RuleBase" id="RU362096"/>
    </source>
</evidence>
<feature type="compositionally biased region" description="Gly residues" evidence="12">
    <location>
        <begin position="8"/>
        <end position="17"/>
    </location>
</feature>
<keyword evidence="3 10" id="KW-0547">Nucleotide-binding</keyword>
<feature type="binding site" evidence="10">
    <location>
        <position position="548"/>
    </location>
    <ligand>
        <name>ATP</name>
        <dbReference type="ChEBI" id="CHEBI:30616"/>
    </ligand>
</feature>
<dbReference type="InterPro" id="IPR017441">
    <property type="entry name" value="Protein_kinase_ATP_BS"/>
</dbReference>
<dbReference type="Proteomes" id="UP000215902">
    <property type="component" value="Unassembled WGS sequence"/>
</dbReference>
<dbReference type="InterPro" id="IPR008266">
    <property type="entry name" value="Tyr_kinase_AS"/>
</dbReference>
<dbReference type="Pfam" id="PF00023">
    <property type="entry name" value="Ank"/>
    <property type="match status" value="1"/>
</dbReference>
<dbReference type="FunFam" id="1.10.510.10:FF:000027">
    <property type="entry name" value="Receptor protein-tyrosine kinase"/>
    <property type="match status" value="1"/>
</dbReference>
<feature type="compositionally biased region" description="Low complexity" evidence="12">
    <location>
        <begin position="456"/>
        <end position="488"/>
    </location>
</feature>
<feature type="domain" description="Protein kinase" evidence="14">
    <location>
        <begin position="516"/>
        <end position="773"/>
    </location>
</feature>
<dbReference type="InterPro" id="IPR000719">
    <property type="entry name" value="Prot_kinase_dom"/>
</dbReference>
<dbReference type="InterPro" id="IPR011009">
    <property type="entry name" value="Kinase-like_dom_sf"/>
</dbReference>
<evidence type="ECO:0000313" key="16">
    <source>
        <dbReference type="Proteomes" id="UP000215902"/>
    </source>
</evidence>
<organism evidence="15 16">
    <name type="scientific">Macrostomum lignano</name>
    <dbReference type="NCBI Taxonomy" id="282301"/>
    <lineage>
        <taxon>Eukaryota</taxon>
        <taxon>Metazoa</taxon>
        <taxon>Spiralia</taxon>
        <taxon>Lophotrochozoa</taxon>
        <taxon>Platyhelminthes</taxon>
        <taxon>Rhabditophora</taxon>
        <taxon>Macrostomorpha</taxon>
        <taxon>Macrostomida</taxon>
        <taxon>Macrostomidae</taxon>
        <taxon>Macrostomum</taxon>
    </lineage>
</organism>
<feature type="repeat" description="ANK" evidence="8">
    <location>
        <begin position="180"/>
        <end position="212"/>
    </location>
</feature>
<keyword evidence="9" id="KW-0727">SH2 domain</keyword>
<feature type="compositionally biased region" description="Low complexity" evidence="12">
    <location>
        <begin position="18"/>
        <end position="29"/>
    </location>
</feature>
<keyword evidence="5 10" id="KW-0067">ATP-binding</keyword>
<dbReference type="InterPro" id="IPR036860">
    <property type="entry name" value="SH2_dom_sf"/>
</dbReference>
<feature type="compositionally biased region" description="Gly residues" evidence="12">
    <location>
        <begin position="489"/>
        <end position="499"/>
    </location>
</feature>
<dbReference type="SUPFAM" id="SSF48403">
    <property type="entry name" value="Ankyrin repeat"/>
    <property type="match status" value="1"/>
</dbReference>
<dbReference type="SUPFAM" id="SSF56112">
    <property type="entry name" value="Protein kinase-like (PK-like)"/>
    <property type="match status" value="1"/>
</dbReference>
<dbReference type="GO" id="GO:0005524">
    <property type="term" value="F:ATP binding"/>
    <property type="evidence" value="ECO:0007669"/>
    <property type="project" value="UniProtKB-UniRule"/>
</dbReference>
<dbReference type="InterPro" id="IPR002110">
    <property type="entry name" value="Ankyrin_rpt"/>
</dbReference>
<dbReference type="PRINTS" id="PR00109">
    <property type="entry name" value="TYRKINASE"/>
</dbReference>
<dbReference type="GO" id="GO:0071944">
    <property type="term" value="C:cell periphery"/>
    <property type="evidence" value="ECO:0007669"/>
    <property type="project" value="UniProtKB-ARBA"/>
</dbReference>